<organism evidence="1 2">
    <name type="scientific">Stylosanthes scabra</name>
    <dbReference type="NCBI Taxonomy" id="79078"/>
    <lineage>
        <taxon>Eukaryota</taxon>
        <taxon>Viridiplantae</taxon>
        <taxon>Streptophyta</taxon>
        <taxon>Embryophyta</taxon>
        <taxon>Tracheophyta</taxon>
        <taxon>Spermatophyta</taxon>
        <taxon>Magnoliopsida</taxon>
        <taxon>eudicotyledons</taxon>
        <taxon>Gunneridae</taxon>
        <taxon>Pentapetalae</taxon>
        <taxon>rosids</taxon>
        <taxon>fabids</taxon>
        <taxon>Fabales</taxon>
        <taxon>Fabaceae</taxon>
        <taxon>Papilionoideae</taxon>
        <taxon>50 kb inversion clade</taxon>
        <taxon>dalbergioids sensu lato</taxon>
        <taxon>Dalbergieae</taxon>
        <taxon>Pterocarpus clade</taxon>
        <taxon>Stylosanthes</taxon>
    </lineage>
</organism>
<keyword evidence="2" id="KW-1185">Reference proteome</keyword>
<reference evidence="1 2" key="1">
    <citation type="journal article" date="2023" name="Plants (Basel)">
        <title>Bridging the Gap: Combining Genomics and Transcriptomics Approaches to Understand Stylosanthes scabra, an Orphan Legume from the Brazilian Caatinga.</title>
        <authorList>
            <person name="Ferreira-Neto J.R.C."/>
            <person name="da Silva M.D."/>
            <person name="Binneck E."/>
            <person name="de Melo N.F."/>
            <person name="da Silva R.H."/>
            <person name="de Melo A.L.T.M."/>
            <person name="Pandolfi V."/>
            <person name="Bustamante F.O."/>
            <person name="Brasileiro-Vidal A.C."/>
            <person name="Benko-Iseppon A.M."/>
        </authorList>
    </citation>
    <scope>NUCLEOTIDE SEQUENCE [LARGE SCALE GENOMIC DNA]</scope>
    <source>
        <tissue evidence="1">Leaves</tissue>
    </source>
</reference>
<sequence>MILHYALILSRPRTAPVSLTDILSIKFIFLSSSFRGRTLHSHTAPLTLNHSQSNTLTQLTSRSLPEQKTAALTLRPTVVYHPVSSRRSIALRSPPVTRLLKRRPSLIRTTTVVHHSCRVTIAFSTRPSKTVRHAVRPCNTSSLPSRRRGRAKQQVFDSNAVQVQQRLSLKFENGTLGSSGSLG</sequence>
<dbReference type="Proteomes" id="UP001341840">
    <property type="component" value="Unassembled WGS sequence"/>
</dbReference>
<dbReference type="EMBL" id="JASCZI010090727">
    <property type="protein sequence ID" value="MED6145669.1"/>
    <property type="molecule type" value="Genomic_DNA"/>
</dbReference>
<evidence type="ECO:0000313" key="1">
    <source>
        <dbReference type="EMBL" id="MED6145669.1"/>
    </source>
</evidence>
<name>A0ABU6TBF0_9FABA</name>
<comment type="caution">
    <text evidence="1">The sequence shown here is derived from an EMBL/GenBank/DDBJ whole genome shotgun (WGS) entry which is preliminary data.</text>
</comment>
<evidence type="ECO:0000313" key="2">
    <source>
        <dbReference type="Proteomes" id="UP001341840"/>
    </source>
</evidence>
<accession>A0ABU6TBF0</accession>
<proteinExistence type="predicted"/>
<gene>
    <name evidence="1" type="ORF">PIB30_027532</name>
</gene>
<protein>
    <submittedName>
        <fullName evidence="1">Uncharacterized protein</fullName>
    </submittedName>
</protein>